<keyword evidence="1" id="KW-0175">Coiled coil</keyword>
<dbReference type="Proteomes" id="UP001269819">
    <property type="component" value="Unassembled WGS sequence"/>
</dbReference>
<evidence type="ECO:0000313" key="4">
    <source>
        <dbReference type="Proteomes" id="UP001269819"/>
    </source>
</evidence>
<protein>
    <recommendedName>
        <fullName evidence="5">DUF3829 domain-containing protein</fullName>
    </recommendedName>
</protein>
<sequence length="287" mass="32308">MNRNSLIAGLLAAATLMSGCANPETPQEVSRLFWQSVIENDASEADDYSTLVNEAAFDGFEQDWRGVTVQWGRVVIDGNEARIETVLEGMARQTTPLETTTYLVRKGDEWLVDYYRTGDALAQGPLFEQVIGKLEQLGQDLQARWSTQSSELADEIERMTRDLEKQATLANERFTLLLEDYAGKLEQQLEALSRSIEEALEQHPSSTPEDRRRLNQAVIRLNDQSQRLQEPDLQSVAMTTQVAAETRLTLAQLGDEFAGYKAEWNQRVSDMENELAALLRQFTGAES</sequence>
<reference evidence="3 4" key="1">
    <citation type="submission" date="2023-10" db="EMBL/GenBank/DDBJ databases">
        <title>Characteristics and mechanism of a salt-tolerant marine origin heterotrophic nitrifying- aerobic denitrifying bacteria Marinobacter xestospongiae HN1.</title>
        <authorList>
            <person name="Qi R."/>
        </authorList>
    </citation>
    <scope>NUCLEOTIDE SEQUENCE [LARGE SCALE GENOMIC DNA]</scope>
    <source>
        <strain evidence="3 4">HN1</strain>
    </source>
</reference>
<evidence type="ECO:0000313" key="3">
    <source>
        <dbReference type="EMBL" id="MDV2080953.1"/>
    </source>
</evidence>
<feature type="coiled-coil region" evidence="1">
    <location>
        <begin position="153"/>
        <end position="202"/>
    </location>
</feature>
<gene>
    <name evidence="3" type="ORF">RYS15_19870</name>
</gene>
<keyword evidence="2" id="KW-0732">Signal</keyword>
<name>A0ABU3W331_9GAMM</name>
<feature type="chain" id="PRO_5045567886" description="DUF3829 domain-containing protein" evidence="2">
    <location>
        <begin position="24"/>
        <end position="287"/>
    </location>
</feature>
<proteinExistence type="predicted"/>
<feature type="signal peptide" evidence="2">
    <location>
        <begin position="1"/>
        <end position="23"/>
    </location>
</feature>
<dbReference type="RefSeq" id="WP_316975283.1">
    <property type="nucleotide sequence ID" value="NZ_JAWIIJ010000023.1"/>
</dbReference>
<keyword evidence="4" id="KW-1185">Reference proteome</keyword>
<accession>A0ABU3W331</accession>
<dbReference type="EMBL" id="JAWIIJ010000023">
    <property type="protein sequence ID" value="MDV2080953.1"/>
    <property type="molecule type" value="Genomic_DNA"/>
</dbReference>
<dbReference type="PROSITE" id="PS51257">
    <property type="entry name" value="PROKAR_LIPOPROTEIN"/>
    <property type="match status" value="1"/>
</dbReference>
<evidence type="ECO:0008006" key="5">
    <source>
        <dbReference type="Google" id="ProtNLM"/>
    </source>
</evidence>
<comment type="caution">
    <text evidence="3">The sequence shown here is derived from an EMBL/GenBank/DDBJ whole genome shotgun (WGS) entry which is preliminary data.</text>
</comment>
<evidence type="ECO:0000256" key="2">
    <source>
        <dbReference type="SAM" id="SignalP"/>
    </source>
</evidence>
<organism evidence="3 4">
    <name type="scientific">Marinobacter xestospongiae</name>
    <dbReference type="NCBI Taxonomy" id="994319"/>
    <lineage>
        <taxon>Bacteria</taxon>
        <taxon>Pseudomonadati</taxon>
        <taxon>Pseudomonadota</taxon>
        <taxon>Gammaproteobacteria</taxon>
        <taxon>Pseudomonadales</taxon>
        <taxon>Marinobacteraceae</taxon>
        <taxon>Marinobacter</taxon>
    </lineage>
</organism>
<evidence type="ECO:0000256" key="1">
    <source>
        <dbReference type="SAM" id="Coils"/>
    </source>
</evidence>